<evidence type="ECO:0000256" key="1">
    <source>
        <dbReference type="ARBA" id="ARBA00008226"/>
    </source>
</evidence>
<evidence type="ECO:0000256" key="7">
    <source>
        <dbReference type="ARBA" id="ARBA00023146"/>
    </source>
</evidence>
<dbReference type="AlphaFoldDB" id="A0A6G0Y198"/>
<dbReference type="InterPro" id="IPR002310">
    <property type="entry name" value="Gly-tRNA_ligase_asu"/>
</dbReference>
<dbReference type="PANTHER" id="PTHR30075">
    <property type="entry name" value="GLYCYL-TRNA SYNTHETASE"/>
    <property type="match status" value="1"/>
</dbReference>
<evidence type="ECO:0000313" key="10">
    <source>
        <dbReference type="Proteomes" id="UP000478052"/>
    </source>
</evidence>
<protein>
    <recommendedName>
        <fullName evidence="2">glycine--tRNA ligase</fullName>
        <ecNumber evidence="2">6.1.1.14</ecNumber>
    </recommendedName>
</protein>
<evidence type="ECO:0000256" key="4">
    <source>
        <dbReference type="ARBA" id="ARBA00022741"/>
    </source>
</evidence>
<dbReference type="EC" id="6.1.1.14" evidence="2"/>
<dbReference type="InterPro" id="IPR015944">
    <property type="entry name" value="Gly-tRNA-synth_bsu"/>
</dbReference>
<evidence type="ECO:0000256" key="5">
    <source>
        <dbReference type="ARBA" id="ARBA00022840"/>
    </source>
</evidence>
<proteinExistence type="inferred from homology"/>
<sequence length="706" mass="82756">MIFLKKYWIKQECTIFQPLDLPMGAGTFHNVTFLRTLGFEPIKAAYVQCCRRPTDGRYAKNPNRLQNYYQFQVIIKPPVKNIQNMYLESLNALKIDEKNNDIRFIEDNWENPTLGAWGIGWEVWLNGMEITQFTYFQQVGGIECNPVTVEITYGLERIAMHMQDQSNVYDLIWDSNKFQTITYGDIFKQNEIEQSKYNFEYSNIDLLFEYFEKYIFEANNLINFKKPLLLVAYEKILQANHVFNLLDARKAISASERTEELPAKILYHLIISFYKSFIDELKFYNIKYKQVDYFATPRRLALKIIDIDDTEKTKKILKKGPSLKCSFNKDGTPTKAACSWAKNVGIEINKASQLKNKQGSWLVHYVQQKQENIEISLPKIVEISLKKINIKNLMRWEVNNAKFFRPIRNVLMMLDNKIINNKIFNVFSKNKVHNHISCKEKNIHLNHAQEYPSILLKESYIIADYEARKEKIKIEIKKTAKQVNGYTQINYVLLDEINSIVESPKGLLAHFKEEYIKHIPNEILIYIIEKQQKCFPIYHQKKLLPYFTFISNINSKNNHQIILGNEKVMEARLSDVMFFLNKDNQIKLLDYLPLLKKVLFYKNLGTLYDKTMRLKSLVDLMSNNSNKIDLIKLAMLSKCDLITDMVSEFPELQGIIGMYYAIKNHEKYEIAISIKEQYLPSFSEDKLPSSIMGSILSIADKIDTLC</sequence>
<keyword evidence="5" id="KW-0067">ATP-binding</keyword>
<dbReference type="Gene3D" id="1.20.58.180">
    <property type="entry name" value="Class II aaRS and biotin synthetases, domain 2"/>
    <property type="match status" value="1"/>
</dbReference>
<dbReference type="GO" id="GO:0006426">
    <property type="term" value="P:glycyl-tRNA aminoacylation"/>
    <property type="evidence" value="ECO:0007669"/>
    <property type="project" value="InterPro"/>
</dbReference>
<dbReference type="Pfam" id="PF02092">
    <property type="entry name" value="tRNA_synt_2f"/>
    <property type="match status" value="1"/>
</dbReference>
<dbReference type="PANTHER" id="PTHR30075:SF2">
    <property type="entry name" value="GLYCINE--TRNA LIGASE, CHLOROPLASTIC_MITOCHONDRIAL 2"/>
    <property type="match status" value="1"/>
</dbReference>
<dbReference type="InterPro" id="IPR006194">
    <property type="entry name" value="Gly-tRNA-synth_heterodimer"/>
</dbReference>
<dbReference type="EMBL" id="VUJU01006946">
    <property type="protein sequence ID" value="KAF0747144.1"/>
    <property type="molecule type" value="Genomic_DNA"/>
</dbReference>
<keyword evidence="7" id="KW-0030">Aminoacyl-tRNA synthetase</keyword>
<dbReference type="OrthoDB" id="6753009at2759"/>
<comment type="caution">
    <text evidence="9">The sequence shown here is derived from an EMBL/GenBank/DDBJ whole genome shotgun (WGS) entry which is preliminary data.</text>
</comment>
<dbReference type="NCBIfam" id="NF006827">
    <property type="entry name" value="PRK09348.1"/>
    <property type="match status" value="1"/>
</dbReference>
<accession>A0A6G0Y198</accession>
<evidence type="ECO:0000256" key="3">
    <source>
        <dbReference type="ARBA" id="ARBA00022598"/>
    </source>
</evidence>
<organism evidence="9 10">
    <name type="scientific">Aphis craccivora</name>
    <name type="common">Cowpea aphid</name>
    <dbReference type="NCBI Taxonomy" id="307492"/>
    <lineage>
        <taxon>Eukaryota</taxon>
        <taxon>Metazoa</taxon>
        <taxon>Ecdysozoa</taxon>
        <taxon>Arthropoda</taxon>
        <taxon>Hexapoda</taxon>
        <taxon>Insecta</taxon>
        <taxon>Pterygota</taxon>
        <taxon>Neoptera</taxon>
        <taxon>Paraneoptera</taxon>
        <taxon>Hemiptera</taxon>
        <taxon>Sternorrhyncha</taxon>
        <taxon>Aphidomorpha</taxon>
        <taxon>Aphidoidea</taxon>
        <taxon>Aphididae</taxon>
        <taxon>Aphidini</taxon>
        <taxon>Aphis</taxon>
        <taxon>Aphis</taxon>
    </lineage>
</organism>
<evidence type="ECO:0000256" key="8">
    <source>
        <dbReference type="ARBA" id="ARBA00047937"/>
    </source>
</evidence>
<reference evidence="9 10" key="1">
    <citation type="submission" date="2019-08" db="EMBL/GenBank/DDBJ databases">
        <title>Whole genome of Aphis craccivora.</title>
        <authorList>
            <person name="Voronova N.V."/>
            <person name="Shulinski R.S."/>
            <person name="Bandarenka Y.V."/>
            <person name="Zhorov D.G."/>
            <person name="Warner D."/>
        </authorList>
    </citation>
    <scope>NUCLEOTIDE SEQUENCE [LARGE SCALE GENOMIC DNA]</scope>
    <source>
        <strain evidence="9">180601</strain>
        <tissue evidence="9">Whole Body</tissue>
    </source>
</reference>
<comment type="similarity">
    <text evidence="1">Belongs to the class-II aminoacyl-tRNA synthetase family.</text>
</comment>
<keyword evidence="3 9" id="KW-0436">Ligase</keyword>
<evidence type="ECO:0000256" key="6">
    <source>
        <dbReference type="ARBA" id="ARBA00022917"/>
    </source>
</evidence>
<keyword evidence="4" id="KW-0547">Nucleotide-binding</keyword>
<dbReference type="PROSITE" id="PS50861">
    <property type="entry name" value="AA_TRNA_LIGASE_II_GLYAB"/>
    <property type="match status" value="2"/>
</dbReference>
<dbReference type="NCBIfam" id="TIGR00211">
    <property type="entry name" value="glyS"/>
    <property type="match status" value="1"/>
</dbReference>
<gene>
    <name evidence="9" type="ORF">FWK35_00021093</name>
</gene>
<feature type="non-terminal residue" evidence="9">
    <location>
        <position position="706"/>
    </location>
</feature>
<dbReference type="GO" id="GO:0005524">
    <property type="term" value="F:ATP binding"/>
    <property type="evidence" value="ECO:0007669"/>
    <property type="project" value="UniProtKB-KW"/>
</dbReference>
<dbReference type="Proteomes" id="UP000478052">
    <property type="component" value="Unassembled WGS sequence"/>
</dbReference>
<dbReference type="PRINTS" id="PR01044">
    <property type="entry name" value="TRNASYNTHGA"/>
</dbReference>
<evidence type="ECO:0000313" key="9">
    <source>
        <dbReference type="EMBL" id="KAF0747144.1"/>
    </source>
</evidence>
<dbReference type="FunFam" id="3.30.930.10:FF:000006">
    <property type="entry name" value="Glycine--tRNA ligase alpha subunit"/>
    <property type="match status" value="1"/>
</dbReference>
<dbReference type="InterPro" id="IPR045864">
    <property type="entry name" value="aa-tRNA-synth_II/BPL/LPL"/>
</dbReference>
<dbReference type="SUPFAM" id="SSF55681">
    <property type="entry name" value="Class II aaRS and biotin synthetases"/>
    <property type="match status" value="1"/>
</dbReference>
<keyword evidence="6" id="KW-0648">Protein biosynthesis</keyword>
<comment type="catalytic activity">
    <reaction evidence="8">
        <text>tRNA(Gly) + glycine + ATP = glycyl-tRNA(Gly) + AMP + diphosphate</text>
        <dbReference type="Rhea" id="RHEA:16013"/>
        <dbReference type="Rhea" id="RHEA-COMP:9664"/>
        <dbReference type="Rhea" id="RHEA-COMP:9683"/>
        <dbReference type="ChEBI" id="CHEBI:30616"/>
        <dbReference type="ChEBI" id="CHEBI:33019"/>
        <dbReference type="ChEBI" id="CHEBI:57305"/>
        <dbReference type="ChEBI" id="CHEBI:78442"/>
        <dbReference type="ChEBI" id="CHEBI:78522"/>
        <dbReference type="ChEBI" id="CHEBI:456215"/>
        <dbReference type="EC" id="6.1.1.14"/>
    </reaction>
</comment>
<dbReference type="GO" id="GO:0005829">
    <property type="term" value="C:cytosol"/>
    <property type="evidence" value="ECO:0007669"/>
    <property type="project" value="TreeGrafter"/>
</dbReference>
<dbReference type="HAMAP" id="MF_00254">
    <property type="entry name" value="Gly_tRNA_synth_alpha"/>
    <property type="match status" value="1"/>
</dbReference>
<dbReference type="GO" id="GO:0004820">
    <property type="term" value="F:glycine-tRNA ligase activity"/>
    <property type="evidence" value="ECO:0007669"/>
    <property type="project" value="UniProtKB-EC"/>
</dbReference>
<dbReference type="NCBIfam" id="TIGR00388">
    <property type="entry name" value="glyQ"/>
    <property type="match status" value="1"/>
</dbReference>
<evidence type="ECO:0000256" key="2">
    <source>
        <dbReference type="ARBA" id="ARBA00012829"/>
    </source>
</evidence>
<dbReference type="Gene3D" id="3.30.930.10">
    <property type="entry name" value="Bira Bifunctional Protein, Domain 2"/>
    <property type="match status" value="1"/>
</dbReference>
<name>A0A6G0Y198_APHCR</name>
<keyword evidence="10" id="KW-1185">Reference proteome</keyword>